<proteinExistence type="predicted"/>
<protein>
    <submittedName>
        <fullName evidence="2">Uncharacterized protein</fullName>
    </submittedName>
</protein>
<keyword evidence="3" id="KW-1185">Reference proteome</keyword>
<reference evidence="2 3" key="1">
    <citation type="submission" date="2023-11" db="EMBL/GenBank/DDBJ databases">
        <title>Bacillus jintuensis, isolated from a mudflat on the Beibu Gulf coast.</title>
        <authorList>
            <person name="Li M."/>
        </authorList>
    </citation>
    <scope>NUCLEOTIDE SEQUENCE [LARGE SCALE GENOMIC DNA]</scope>
    <source>
        <strain evidence="2 3">31A1R</strain>
    </source>
</reference>
<organism evidence="2 3">
    <name type="scientific">Robertmurraya mangrovi</name>
    <dbReference type="NCBI Taxonomy" id="3098077"/>
    <lineage>
        <taxon>Bacteria</taxon>
        <taxon>Bacillati</taxon>
        <taxon>Bacillota</taxon>
        <taxon>Bacilli</taxon>
        <taxon>Bacillales</taxon>
        <taxon>Bacillaceae</taxon>
        <taxon>Robertmurraya</taxon>
    </lineage>
</organism>
<evidence type="ECO:0000313" key="3">
    <source>
        <dbReference type="Proteomes" id="UP001290455"/>
    </source>
</evidence>
<evidence type="ECO:0000313" key="2">
    <source>
        <dbReference type="EMBL" id="MDZ5473068.1"/>
    </source>
</evidence>
<dbReference type="Proteomes" id="UP001290455">
    <property type="component" value="Unassembled WGS sequence"/>
</dbReference>
<sequence>MDLSNEIKRIMNKYPTLSAIALTIFIWYGSFYLGNHVGEFLGNLKD</sequence>
<keyword evidence="1" id="KW-1133">Transmembrane helix</keyword>
<dbReference type="EMBL" id="JAXOFX010000010">
    <property type="protein sequence ID" value="MDZ5473068.1"/>
    <property type="molecule type" value="Genomic_DNA"/>
</dbReference>
<name>A0ABU5J0X4_9BACI</name>
<gene>
    <name evidence="2" type="ORF">SM124_15220</name>
</gene>
<dbReference type="RefSeq" id="WP_322447368.1">
    <property type="nucleotide sequence ID" value="NZ_JAXOFX010000010.1"/>
</dbReference>
<accession>A0ABU5J0X4</accession>
<feature type="transmembrane region" description="Helical" evidence="1">
    <location>
        <begin position="14"/>
        <end position="34"/>
    </location>
</feature>
<evidence type="ECO:0000256" key="1">
    <source>
        <dbReference type="SAM" id="Phobius"/>
    </source>
</evidence>
<comment type="caution">
    <text evidence="2">The sequence shown here is derived from an EMBL/GenBank/DDBJ whole genome shotgun (WGS) entry which is preliminary data.</text>
</comment>
<keyword evidence="1" id="KW-0472">Membrane</keyword>
<keyword evidence="1" id="KW-0812">Transmembrane</keyword>